<feature type="compositionally biased region" description="Basic and acidic residues" evidence="1">
    <location>
        <begin position="17"/>
        <end position="27"/>
    </location>
</feature>
<proteinExistence type="predicted"/>
<keyword evidence="3" id="KW-1185">Reference proteome</keyword>
<comment type="caution">
    <text evidence="2">The sequence shown here is derived from an EMBL/GenBank/DDBJ whole genome shotgun (WGS) entry which is preliminary data.</text>
</comment>
<reference evidence="2 3" key="1">
    <citation type="submission" date="2019-03" db="EMBL/GenBank/DDBJ databases">
        <title>First draft genome of Liparis tanakae, snailfish: a comprehensive survey of snailfish specific genes.</title>
        <authorList>
            <person name="Kim W."/>
            <person name="Song I."/>
            <person name="Jeong J.-H."/>
            <person name="Kim D."/>
            <person name="Kim S."/>
            <person name="Ryu S."/>
            <person name="Song J.Y."/>
            <person name="Lee S.K."/>
        </authorList>
    </citation>
    <scope>NUCLEOTIDE SEQUENCE [LARGE SCALE GENOMIC DNA]</scope>
    <source>
        <tissue evidence="2">Muscle</tissue>
    </source>
</reference>
<evidence type="ECO:0000313" key="2">
    <source>
        <dbReference type="EMBL" id="TNN73193.1"/>
    </source>
</evidence>
<accession>A0A4Z2I7P1</accession>
<sequence>MHPVGKDTSQRATQTHNQEESRGEEARRRSRVEAQALPALWILSQKAFSDLPTKLEARHQYFPACVSVTLDRSSRLWASTRPANQQQDAASVDHSWTASEASTRPPCDLNPPVTFRRLPLTSMCFSHWMCGWASLYTLQWNSTSLPTSTV</sequence>
<feature type="region of interest" description="Disordered" evidence="1">
    <location>
        <begin position="1"/>
        <end position="30"/>
    </location>
</feature>
<dbReference type="Proteomes" id="UP000314294">
    <property type="component" value="Unassembled WGS sequence"/>
</dbReference>
<name>A0A4Z2I7P1_9TELE</name>
<organism evidence="2 3">
    <name type="scientific">Liparis tanakae</name>
    <name type="common">Tanaka's snailfish</name>
    <dbReference type="NCBI Taxonomy" id="230148"/>
    <lineage>
        <taxon>Eukaryota</taxon>
        <taxon>Metazoa</taxon>
        <taxon>Chordata</taxon>
        <taxon>Craniata</taxon>
        <taxon>Vertebrata</taxon>
        <taxon>Euteleostomi</taxon>
        <taxon>Actinopterygii</taxon>
        <taxon>Neopterygii</taxon>
        <taxon>Teleostei</taxon>
        <taxon>Neoteleostei</taxon>
        <taxon>Acanthomorphata</taxon>
        <taxon>Eupercaria</taxon>
        <taxon>Perciformes</taxon>
        <taxon>Cottioidei</taxon>
        <taxon>Cottales</taxon>
        <taxon>Liparidae</taxon>
        <taxon>Liparis</taxon>
    </lineage>
</organism>
<gene>
    <name evidence="2" type="ORF">EYF80_016679</name>
</gene>
<dbReference type="EMBL" id="SRLO01000128">
    <property type="protein sequence ID" value="TNN73193.1"/>
    <property type="molecule type" value="Genomic_DNA"/>
</dbReference>
<evidence type="ECO:0000256" key="1">
    <source>
        <dbReference type="SAM" id="MobiDB-lite"/>
    </source>
</evidence>
<dbReference type="AlphaFoldDB" id="A0A4Z2I7P1"/>
<protein>
    <submittedName>
        <fullName evidence="2">Uncharacterized protein</fullName>
    </submittedName>
</protein>
<evidence type="ECO:0000313" key="3">
    <source>
        <dbReference type="Proteomes" id="UP000314294"/>
    </source>
</evidence>